<reference evidence="1 2" key="1">
    <citation type="submission" date="2021-06" db="EMBL/GenBank/DDBJ databases">
        <title>Caerostris darwini draft genome.</title>
        <authorList>
            <person name="Kono N."/>
            <person name="Arakawa K."/>
        </authorList>
    </citation>
    <scope>NUCLEOTIDE SEQUENCE [LARGE SCALE GENOMIC DNA]</scope>
</reference>
<protein>
    <submittedName>
        <fullName evidence="1">Uncharacterized protein</fullName>
    </submittedName>
</protein>
<keyword evidence="2" id="KW-1185">Reference proteome</keyword>
<sequence length="97" mass="11296">MSTCVRIPGNGSLNLTYEAQLDKAILSFPMFFALYGCQPLMPFNQHIGKVSTLGGFCFPNNSFSPRNTLIRNFSRLRLRDPRSYFERESFNNWIIWH</sequence>
<dbReference type="EMBL" id="BPLQ01004695">
    <property type="protein sequence ID" value="GIY09974.1"/>
    <property type="molecule type" value="Genomic_DNA"/>
</dbReference>
<comment type="caution">
    <text evidence="1">The sequence shown here is derived from an EMBL/GenBank/DDBJ whole genome shotgun (WGS) entry which is preliminary data.</text>
</comment>
<proteinExistence type="predicted"/>
<accession>A0AAV4QMC3</accession>
<dbReference type="Proteomes" id="UP001054837">
    <property type="component" value="Unassembled WGS sequence"/>
</dbReference>
<gene>
    <name evidence="1" type="ORF">CDAR_448501</name>
</gene>
<dbReference type="AlphaFoldDB" id="A0AAV4QMC3"/>
<evidence type="ECO:0000313" key="2">
    <source>
        <dbReference type="Proteomes" id="UP001054837"/>
    </source>
</evidence>
<organism evidence="1 2">
    <name type="scientific">Caerostris darwini</name>
    <dbReference type="NCBI Taxonomy" id="1538125"/>
    <lineage>
        <taxon>Eukaryota</taxon>
        <taxon>Metazoa</taxon>
        <taxon>Ecdysozoa</taxon>
        <taxon>Arthropoda</taxon>
        <taxon>Chelicerata</taxon>
        <taxon>Arachnida</taxon>
        <taxon>Araneae</taxon>
        <taxon>Araneomorphae</taxon>
        <taxon>Entelegynae</taxon>
        <taxon>Araneoidea</taxon>
        <taxon>Araneidae</taxon>
        <taxon>Caerostris</taxon>
    </lineage>
</organism>
<name>A0AAV4QMC3_9ARAC</name>
<evidence type="ECO:0000313" key="1">
    <source>
        <dbReference type="EMBL" id="GIY09974.1"/>
    </source>
</evidence>